<keyword evidence="5" id="KW-1185">Reference proteome</keyword>
<dbReference type="PANTHER" id="PTHR35709:SF1">
    <property type="entry name" value="PROTEIN PROTON GRADIENT REGULATION 5, CHLOROPLASTIC"/>
    <property type="match status" value="1"/>
</dbReference>
<gene>
    <name evidence="4" type="ORF">QTG54_015402</name>
</gene>
<sequence>MMNNKQTLLAIMALYAAHGSSAFVTAPSKTISRSPLFSSVGESSTDSVAADAAVTDSVDQSAAEVSESSKLIMDIPPTPVAPKNKKPAPKKKANAAHKEGVFSPIVVIAGTLLGPEQLNKVRAKAITLHSDLIKSFVGTSDSAFGRAVLQQLFKYVDADNSGFIDKEELSVALSLLGFRWLKEKQVNGIFDRADQNKDGIISMEEFMDEAPRTLKTNLVKLAKNNGGDMGLLV</sequence>
<dbReference type="PANTHER" id="PTHR35709">
    <property type="entry name" value="PROTEIN PROTON GRADIENT REGULATION 5, CHLOROPLASTIC"/>
    <property type="match status" value="1"/>
</dbReference>
<keyword evidence="1" id="KW-0106">Calcium</keyword>
<dbReference type="GO" id="GO:0005509">
    <property type="term" value="F:calcium ion binding"/>
    <property type="evidence" value="ECO:0007669"/>
    <property type="project" value="InterPro"/>
</dbReference>
<feature type="domain" description="EF-hand" evidence="3">
    <location>
        <begin position="144"/>
        <end position="179"/>
    </location>
</feature>
<evidence type="ECO:0000256" key="2">
    <source>
        <dbReference type="SAM" id="SignalP"/>
    </source>
</evidence>
<organism evidence="4 5">
    <name type="scientific">Skeletonema marinoi</name>
    <dbReference type="NCBI Taxonomy" id="267567"/>
    <lineage>
        <taxon>Eukaryota</taxon>
        <taxon>Sar</taxon>
        <taxon>Stramenopiles</taxon>
        <taxon>Ochrophyta</taxon>
        <taxon>Bacillariophyta</taxon>
        <taxon>Coscinodiscophyceae</taxon>
        <taxon>Thalassiosirophycidae</taxon>
        <taxon>Thalassiosirales</taxon>
        <taxon>Skeletonemataceae</taxon>
        <taxon>Skeletonema</taxon>
        <taxon>Skeletonema marinoi-dohrnii complex</taxon>
    </lineage>
</organism>
<evidence type="ECO:0000259" key="3">
    <source>
        <dbReference type="PROSITE" id="PS50222"/>
    </source>
</evidence>
<dbReference type="Proteomes" id="UP001224775">
    <property type="component" value="Unassembled WGS sequence"/>
</dbReference>
<dbReference type="Gene3D" id="1.10.238.10">
    <property type="entry name" value="EF-hand"/>
    <property type="match status" value="1"/>
</dbReference>
<evidence type="ECO:0000256" key="1">
    <source>
        <dbReference type="ARBA" id="ARBA00022837"/>
    </source>
</evidence>
<dbReference type="InterPro" id="IPR002048">
    <property type="entry name" value="EF_hand_dom"/>
</dbReference>
<feature type="chain" id="PRO_5042135784" evidence="2">
    <location>
        <begin position="23"/>
        <end position="233"/>
    </location>
</feature>
<dbReference type="PROSITE" id="PS00018">
    <property type="entry name" value="EF_HAND_1"/>
    <property type="match status" value="2"/>
</dbReference>
<evidence type="ECO:0000313" key="5">
    <source>
        <dbReference type="Proteomes" id="UP001224775"/>
    </source>
</evidence>
<dbReference type="PROSITE" id="PS50222">
    <property type="entry name" value="EF_HAND_2"/>
    <property type="match status" value="2"/>
</dbReference>
<accession>A0AAD9D5P9</accession>
<keyword evidence="2" id="KW-0732">Signal</keyword>
<dbReference type="CDD" id="cd00051">
    <property type="entry name" value="EFh"/>
    <property type="match status" value="1"/>
</dbReference>
<reference evidence="4" key="1">
    <citation type="submission" date="2023-06" db="EMBL/GenBank/DDBJ databases">
        <title>Survivors Of The Sea: Transcriptome response of Skeletonema marinoi to long-term dormancy.</title>
        <authorList>
            <person name="Pinder M.I.M."/>
            <person name="Kourtchenko O."/>
            <person name="Robertson E.K."/>
            <person name="Larsson T."/>
            <person name="Maumus F."/>
            <person name="Osuna-Cruz C.M."/>
            <person name="Vancaester E."/>
            <person name="Stenow R."/>
            <person name="Vandepoele K."/>
            <person name="Ploug H."/>
            <person name="Bruchert V."/>
            <person name="Godhe A."/>
            <person name="Topel M."/>
        </authorList>
    </citation>
    <scope>NUCLEOTIDE SEQUENCE</scope>
    <source>
        <strain evidence="4">R05AC</strain>
    </source>
</reference>
<proteinExistence type="predicted"/>
<evidence type="ECO:0000313" key="4">
    <source>
        <dbReference type="EMBL" id="KAK1733875.1"/>
    </source>
</evidence>
<dbReference type="GO" id="GO:0009644">
    <property type="term" value="P:response to high light intensity"/>
    <property type="evidence" value="ECO:0007669"/>
    <property type="project" value="InterPro"/>
</dbReference>
<name>A0AAD9D5P9_9STRA</name>
<dbReference type="InterPro" id="IPR018247">
    <property type="entry name" value="EF_Hand_1_Ca_BS"/>
</dbReference>
<dbReference type="EMBL" id="JATAAI010000043">
    <property type="protein sequence ID" value="KAK1733875.1"/>
    <property type="molecule type" value="Genomic_DNA"/>
</dbReference>
<dbReference type="AlphaFoldDB" id="A0AAD9D5P9"/>
<dbReference type="SMART" id="SM00054">
    <property type="entry name" value="EFh"/>
    <property type="match status" value="2"/>
</dbReference>
<feature type="domain" description="EF-hand" evidence="3">
    <location>
        <begin position="181"/>
        <end position="216"/>
    </location>
</feature>
<dbReference type="GO" id="GO:0009773">
    <property type="term" value="P:photosynthetic electron transport in photosystem I"/>
    <property type="evidence" value="ECO:0007669"/>
    <property type="project" value="InterPro"/>
</dbReference>
<feature type="signal peptide" evidence="2">
    <location>
        <begin position="1"/>
        <end position="22"/>
    </location>
</feature>
<comment type="caution">
    <text evidence="4">The sequence shown here is derived from an EMBL/GenBank/DDBJ whole genome shotgun (WGS) entry which is preliminary data.</text>
</comment>
<dbReference type="InterPro" id="IPR011992">
    <property type="entry name" value="EF-hand-dom_pair"/>
</dbReference>
<dbReference type="InterPro" id="IPR037497">
    <property type="entry name" value="PGR5"/>
</dbReference>
<dbReference type="Pfam" id="PF13499">
    <property type="entry name" value="EF-hand_7"/>
    <property type="match status" value="1"/>
</dbReference>
<dbReference type="SUPFAM" id="SSF47473">
    <property type="entry name" value="EF-hand"/>
    <property type="match status" value="1"/>
</dbReference>
<protein>
    <submittedName>
        <fullName evidence="4">Death-specific protein</fullName>
    </submittedName>
</protein>